<dbReference type="Proteomes" id="UP000805649">
    <property type="component" value="Unassembled WGS sequence"/>
</dbReference>
<reference evidence="1 2" key="1">
    <citation type="journal article" date="2020" name="Phytopathology">
        <title>Genome Sequence Resources of Colletotrichum truncatum, C. plurivorum, C. musicola, and C. sojae: Four Species Pathogenic to Soybean (Glycine max).</title>
        <authorList>
            <person name="Rogerio F."/>
            <person name="Boufleur T.R."/>
            <person name="Ciampi-Guillardi M."/>
            <person name="Sukno S.A."/>
            <person name="Thon M.R."/>
            <person name="Massola Junior N.S."/>
            <person name="Baroncelli R."/>
        </authorList>
    </citation>
    <scope>NUCLEOTIDE SEQUENCE [LARGE SCALE GENOMIC DNA]</scope>
    <source>
        <strain evidence="1 2">CMES1059</strain>
    </source>
</reference>
<evidence type="ECO:0000313" key="2">
    <source>
        <dbReference type="Proteomes" id="UP000805649"/>
    </source>
</evidence>
<sequence length="602" mass="66074">MLDALTIRDKYGGRLPPAVPLKDRQWPGRSMTKCPQFLSHDLRDGNQASPIPMTFNQKVVMFKQIVSMGFKEIELAYTGASQADHDFVRYVIETPSLVPDDVCVQVCAPCRKDALLQAVKSLHGAKKANVFTYIGCSDYLREVVLRMTEDEWVERARSCAAYVRSLVKDGGPYAEGTEWTFSFGFEDFSNARVEPVVRCAEAVKSAWKPTVDDKMVLGVAASVEISPPNIFADRVEYLLKQLTNRETFRFGVHPHNDRGCAVAAAELACLAGADRVDGCLFGHGERGGNVDMIIVAANAMTMGLDPGLDMNRLDEVAKTFADITGIPVHPRTPYSGDFYFRAFSGLHQDAILKGLRARKNAAANEVWRVPYLPLDPSDLNRDMQDCVVGITSQSGKSGIAWILGQYFGLNQIPVEVLRSFQSVVQKLTERAEEERHSISNYDICQAFCKVYHIEMPGQNVQPAFLVGTNSSEVLRLDDILSNCNTSDTAETCAVLASVLKLPKQIEISVQHENLDESPNQLLPGSVGAYAKLTDANGAVEWGVGIGGGKTEALIRAVISAAIAHGHLRLWEPEARESKMSGRHIGHLPAAPRLHGMKAVETI</sequence>
<dbReference type="EMBL" id="VUJX02000002">
    <property type="protein sequence ID" value="KAL0941580.1"/>
    <property type="molecule type" value="Genomic_DNA"/>
</dbReference>
<proteinExistence type="predicted"/>
<organism evidence="1 2">
    <name type="scientific">Colletotrichum truncatum</name>
    <name type="common">Anthracnose fungus</name>
    <name type="synonym">Colletotrichum capsici</name>
    <dbReference type="NCBI Taxonomy" id="5467"/>
    <lineage>
        <taxon>Eukaryota</taxon>
        <taxon>Fungi</taxon>
        <taxon>Dikarya</taxon>
        <taxon>Ascomycota</taxon>
        <taxon>Pezizomycotina</taxon>
        <taxon>Sordariomycetes</taxon>
        <taxon>Hypocreomycetidae</taxon>
        <taxon>Glomerellales</taxon>
        <taxon>Glomerellaceae</taxon>
        <taxon>Colletotrichum</taxon>
        <taxon>Colletotrichum truncatum species complex</taxon>
    </lineage>
</organism>
<accession>A0ACC3ZC36</accession>
<protein>
    <submittedName>
        <fullName evidence="1">2-isopropylmalate synthase</fullName>
    </submittedName>
</protein>
<gene>
    <name evidence="1" type="ORF">CTRU02_204343</name>
</gene>
<keyword evidence="2" id="KW-1185">Reference proteome</keyword>
<comment type="caution">
    <text evidence="1">The sequence shown here is derived from an EMBL/GenBank/DDBJ whole genome shotgun (WGS) entry which is preliminary data.</text>
</comment>
<evidence type="ECO:0000313" key="1">
    <source>
        <dbReference type="EMBL" id="KAL0941580.1"/>
    </source>
</evidence>
<name>A0ACC3ZC36_COLTU</name>